<reference evidence="1 2" key="1">
    <citation type="journal article" date="2012" name="BMC Genomics">
        <title>Genome-guided analysis of physiological and morphological traits of the fermentative acetate oxidizer Thermacetogenium phaeum.</title>
        <authorList>
            <person name="Oehler D."/>
            <person name="Poehlein A."/>
            <person name="Leimbach A."/>
            <person name="Muller N."/>
            <person name="Daniel R."/>
            <person name="Gottschalk G."/>
            <person name="Schink B."/>
        </authorList>
    </citation>
    <scope>NUCLEOTIDE SEQUENCE [LARGE SCALE GENOMIC DNA]</scope>
    <source>
        <strain evidence="2">ATCC BAA-254 / DSM 26808 / PB</strain>
    </source>
</reference>
<dbReference type="KEGG" id="tpz:Tph_c03350"/>
<dbReference type="RefSeq" id="WP_015049500.1">
    <property type="nucleotide sequence ID" value="NC_018870.1"/>
</dbReference>
<evidence type="ECO:0000313" key="1">
    <source>
        <dbReference type="EMBL" id="AFV10582.1"/>
    </source>
</evidence>
<organism evidence="1 2">
    <name type="scientific">Thermacetogenium phaeum (strain ATCC BAA-254 / DSM 26808 / PB)</name>
    <dbReference type="NCBI Taxonomy" id="1089553"/>
    <lineage>
        <taxon>Bacteria</taxon>
        <taxon>Bacillati</taxon>
        <taxon>Bacillota</taxon>
        <taxon>Clostridia</taxon>
        <taxon>Thermoanaerobacterales</taxon>
        <taxon>Thermoanaerobacteraceae</taxon>
        <taxon>Thermacetogenium</taxon>
    </lineage>
</organism>
<dbReference type="HOGENOM" id="CLU_1926595_0_0_9"/>
<name>K4LEQ7_THEPS</name>
<dbReference type="EMBL" id="CP003732">
    <property type="protein sequence ID" value="AFV10582.1"/>
    <property type="molecule type" value="Genomic_DNA"/>
</dbReference>
<dbReference type="STRING" id="1089553.Tph_c03350"/>
<keyword evidence="2" id="KW-1185">Reference proteome</keyword>
<sequence>MIKEVKSLIRTSENRYAPEFISFRTLLDKHLTALAEKASVKHKWLFYHEIPLSFENISPYFNISETLSEEDKKEAARIIAKDGTAKLLIEDQNSVIHHLATLKLVVLRLYCLNTSKAACGRVLEKTEAMLY</sequence>
<gene>
    <name evidence="1" type="ordered locus">Tph_c03350</name>
</gene>
<protein>
    <submittedName>
        <fullName evidence="1">Uncharacterized protein</fullName>
    </submittedName>
</protein>
<evidence type="ECO:0000313" key="2">
    <source>
        <dbReference type="Proteomes" id="UP000000467"/>
    </source>
</evidence>
<dbReference type="Proteomes" id="UP000000467">
    <property type="component" value="Chromosome"/>
</dbReference>
<dbReference type="AlphaFoldDB" id="K4LEQ7"/>
<proteinExistence type="predicted"/>
<accession>K4LEQ7</accession>